<evidence type="ECO:0000313" key="14">
    <source>
        <dbReference type="EMBL" id="KAF2759178.1"/>
    </source>
</evidence>
<keyword evidence="10" id="KW-0496">Mitochondrion</keyword>
<comment type="similarity">
    <text evidence="2">Belongs to the Tom40 family.</text>
</comment>
<accession>A0A6A6W8G9</accession>
<evidence type="ECO:0000256" key="2">
    <source>
        <dbReference type="ARBA" id="ARBA00010510"/>
    </source>
</evidence>
<keyword evidence="14" id="KW-0675">Receptor</keyword>
<dbReference type="Proteomes" id="UP000799437">
    <property type="component" value="Unassembled WGS sequence"/>
</dbReference>
<keyword evidence="15" id="KW-1185">Reference proteome</keyword>
<dbReference type="AlphaFoldDB" id="A0A6A6W8G9"/>
<evidence type="ECO:0000256" key="6">
    <source>
        <dbReference type="ARBA" id="ARBA00022787"/>
    </source>
</evidence>
<evidence type="ECO:0000256" key="5">
    <source>
        <dbReference type="ARBA" id="ARBA00022692"/>
    </source>
</evidence>
<comment type="subcellular location">
    <subcellularLocation>
        <location evidence="1">Mitochondrion outer membrane</location>
        <topology evidence="1">Multi-pass membrane protein</topology>
    </subcellularLocation>
</comment>
<keyword evidence="8" id="KW-0406">Ion transport</keyword>
<dbReference type="Gene3D" id="2.40.160.10">
    <property type="entry name" value="Porin"/>
    <property type="match status" value="1"/>
</dbReference>
<evidence type="ECO:0000256" key="13">
    <source>
        <dbReference type="ARBA" id="ARBA00078731"/>
    </source>
</evidence>
<dbReference type="FunFam" id="2.40.160.10:FF:000009">
    <property type="entry name" value="Mitochondrial import receptor subunit TOM40"/>
    <property type="match status" value="1"/>
</dbReference>
<keyword evidence="4" id="KW-1134">Transmembrane beta strand</keyword>
<evidence type="ECO:0000256" key="4">
    <source>
        <dbReference type="ARBA" id="ARBA00022452"/>
    </source>
</evidence>
<keyword evidence="11" id="KW-0472">Membrane</keyword>
<dbReference type="GO" id="GO:0030150">
    <property type="term" value="P:protein import into mitochondrial matrix"/>
    <property type="evidence" value="ECO:0007669"/>
    <property type="project" value="InterPro"/>
</dbReference>
<protein>
    <recommendedName>
        <fullName evidence="13">Translocase of outer membrane 40 kDa subunit</fullName>
    </recommendedName>
</protein>
<keyword evidence="6" id="KW-1000">Mitochondrion outer membrane</keyword>
<evidence type="ECO:0000256" key="1">
    <source>
        <dbReference type="ARBA" id="ARBA00004374"/>
    </source>
</evidence>
<dbReference type="InterPro" id="IPR027246">
    <property type="entry name" value="Porin_Euk/Tom40"/>
</dbReference>
<keyword evidence="7" id="KW-0653">Protein transport</keyword>
<dbReference type="GO" id="GO:0046930">
    <property type="term" value="C:pore complex"/>
    <property type="evidence" value="ECO:0007669"/>
    <property type="project" value="UniProtKB-KW"/>
</dbReference>
<keyword evidence="3" id="KW-0813">Transport</keyword>
<organism evidence="14 15">
    <name type="scientific">Pseudovirgaria hyperparasitica</name>
    <dbReference type="NCBI Taxonomy" id="470096"/>
    <lineage>
        <taxon>Eukaryota</taxon>
        <taxon>Fungi</taxon>
        <taxon>Dikarya</taxon>
        <taxon>Ascomycota</taxon>
        <taxon>Pezizomycotina</taxon>
        <taxon>Dothideomycetes</taxon>
        <taxon>Dothideomycetes incertae sedis</taxon>
        <taxon>Acrospermales</taxon>
        <taxon>Acrospermaceae</taxon>
        <taxon>Pseudovirgaria</taxon>
    </lineage>
</organism>
<dbReference type="GO" id="GO:0015288">
    <property type="term" value="F:porin activity"/>
    <property type="evidence" value="ECO:0007669"/>
    <property type="project" value="UniProtKB-KW"/>
</dbReference>
<comment type="function">
    <text evidence="12">Channel-forming protein essential for import of protein precursors into mitochondria.</text>
</comment>
<dbReference type="InterPro" id="IPR023614">
    <property type="entry name" value="Porin_dom_sf"/>
</dbReference>
<evidence type="ECO:0000256" key="7">
    <source>
        <dbReference type="ARBA" id="ARBA00022927"/>
    </source>
</evidence>
<dbReference type="GO" id="GO:0008320">
    <property type="term" value="F:protein transmembrane transporter activity"/>
    <property type="evidence" value="ECO:0007669"/>
    <property type="project" value="InterPro"/>
</dbReference>
<evidence type="ECO:0000256" key="10">
    <source>
        <dbReference type="ARBA" id="ARBA00023128"/>
    </source>
</evidence>
<dbReference type="EMBL" id="ML996570">
    <property type="protein sequence ID" value="KAF2759178.1"/>
    <property type="molecule type" value="Genomic_DNA"/>
</dbReference>
<name>A0A6A6W8G9_9PEZI</name>
<evidence type="ECO:0000256" key="11">
    <source>
        <dbReference type="ARBA" id="ARBA00023136"/>
    </source>
</evidence>
<reference evidence="14" key="1">
    <citation type="journal article" date="2020" name="Stud. Mycol.">
        <title>101 Dothideomycetes genomes: a test case for predicting lifestyles and emergence of pathogens.</title>
        <authorList>
            <person name="Haridas S."/>
            <person name="Albert R."/>
            <person name="Binder M."/>
            <person name="Bloem J."/>
            <person name="Labutti K."/>
            <person name="Salamov A."/>
            <person name="Andreopoulos B."/>
            <person name="Baker S."/>
            <person name="Barry K."/>
            <person name="Bills G."/>
            <person name="Bluhm B."/>
            <person name="Cannon C."/>
            <person name="Castanera R."/>
            <person name="Culley D."/>
            <person name="Daum C."/>
            <person name="Ezra D."/>
            <person name="Gonzalez J."/>
            <person name="Henrissat B."/>
            <person name="Kuo A."/>
            <person name="Liang C."/>
            <person name="Lipzen A."/>
            <person name="Lutzoni F."/>
            <person name="Magnuson J."/>
            <person name="Mondo S."/>
            <person name="Nolan M."/>
            <person name="Ohm R."/>
            <person name="Pangilinan J."/>
            <person name="Park H.-J."/>
            <person name="Ramirez L."/>
            <person name="Alfaro M."/>
            <person name="Sun H."/>
            <person name="Tritt A."/>
            <person name="Yoshinaga Y."/>
            <person name="Zwiers L.-H."/>
            <person name="Turgeon B."/>
            <person name="Goodwin S."/>
            <person name="Spatafora J."/>
            <person name="Crous P."/>
            <person name="Grigoriev I."/>
        </authorList>
    </citation>
    <scope>NUCLEOTIDE SEQUENCE</scope>
    <source>
        <strain evidence="14">CBS 121739</strain>
    </source>
</reference>
<dbReference type="OrthoDB" id="19656at2759"/>
<evidence type="ECO:0000256" key="12">
    <source>
        <dbReference type="ARBA" id="ARBA00053390"/>
    </source>
</evidence>
<evidence type="ECO:0000256" key="8">
    <source>
        <dbReference type="ARBA" id="ARBA00023065"/>
    </source>
</evidence>
<keyword evidence="9" id="KW-0626">Porin</keyword>
<dbReference type="GO" id="GO:0006811">
    <property type="term" value="P:monoatomic ion transport"/>
    <property type="evidence" value="ECO:0007669"/>
    <property type="project" value="UniProtKB-KW"/>
</dbReference>
<evidence type="ECO:0000256" key="3">
    <source>
        <dbReference type="ARBA" id="ARBA00022448"/>
    </source>
</evidence>
<dbReference type="GeneID" id="54484842"/>
<sequence length="357" mass="38199">MALDTKDVPLVIPQPSTTGGIFGRVQDVYTAYSERRAALGLSNPGTVDNISREVTSGVFLNNQSFSGLRADITKAFSVSPLFQISHALSMGSQGLPPYGFTALFGNNRVFCQANIDNDFALQARFNYRWTPSQVTKTNVQLAPQAGGSMISLEHDFTGDDFTASIKSMNPSILDGGLTGIFVGSYLQSITPALSLGLEGVWQRAATTHGPEVALSYSGKYKGEDWQISAQVLGQGAIEAAYWKKLTDKLETGVSTSLQFAGLSGASMMGGPSKEGTTTIGAKYDFRQSQFRAQIDSNGKVSALLEKRVAQSVQVTFFGEIDHYKPAPKLGLAVSIEAAGEEVLEQQEKLGEAPAIPF</sequence>
<keyword evidence="5" id="KW-0812">Transmembrane</keyword>
<proteinExistence type="inferred from homology"/>
<dbReference type="CDD" id="cd07305">
    <property type="entry name" value="Porin3_Tom40"/>
    <property type="match status" value="1"/>
</dbReference>
<gene>
    <name evidence="14" type="ORF">EJ05DRAFT_475399</name>
</gene>
<dbReference type="GO" id="GO:0005741">
    <property type="term" value="C:mitochondrial outer membrane"/>
    <property type="evidence" value="ECO:0007669"/>
    <property type="project" value="UniProtKB-SubCell"/>
</dbReference>
<dbReference type="PANTHER" id="PTHR10802">
    <property type="entry name" value="MITOCHONDRIAL IMPORT RECEPTOR SUBUNIT TOM40"/>
    <property type="match status" value="1"/>
</dbReference>
<dbReference type="Pfam" id="PF01459">
    <property type="entry name" value="Porin_3"/>
    <property type="match status" value="1"/>
</dbReference>
<dbReference type="InterPro" id="IPR037930">
    <property type="entry name" value="Tom40"/>
</dbReference>
<evidence type="ECO:0000256" key="9">
    <source>
        <dbReference type="ARBA" id="ARBA00023114"/>
    </source>
</evidence>
<dbReference type="RefSeq" id="XP_033601629.1">
    <property type="nucleotide sequence ID" value="XM_033743788.1"/>
</dbReference>
<evidence type="ECO:0000313" key="15">
    <source>
        <dbReference type="Proteomes" id="UP000799437"/>
    </source>
</evidence>